<comment type="caution">
    <text evidence="1">The sequence shown here is derived from an EMBL/GenBank/DDBJ whole genome shotgun (WGS) entry which is preliminary data.</text>
</comment>
<organism evidence="1 2">
    <name type="scientific">Racocetra persica</name>
    <dbReference type="NCBI Taxonomy" id="160502"/>
    <lineage>
        <taxon>Eukaryota</taxon>
        <taxon>Fungi</taxon>
        <taxon>Fungi incertae sedis</taxon>
        <taxon>Mucoromycota</taxon>
        <taxon>Glomeromycotina</taxon>
        <taxon>Glomeromycetes</taxon>
        <taxon>Diversisporales</taxon>
        <taxon>Gigasporaceae</taxon>
        <taxon>Racocetra</taxon>
    </lineage>
</organism>
<reference evidence="1" key="1">
    <citation type="submission" date="2021-06" db="EMBL/GenBank/DDBJ databases">
        <authorList>
            <person name="Kallberg Y."/>
            <person name="Tangrot J."/>
            <person name="Rosling A."/>
        </authorList>
    </citation>
    <scope>NUCLEOTIDE SEQUENCE</scope>
    <source>
        <strain evidence="1">MA461A</strain>
    </source>
</reference>
<feature type="non-terminal residue" evidence="1">
    <location>
        <position position="1"/>
    </location>
</feature>
<evidence type="ECO:0000313" key="1">
    <source>
        <dbReference type="EMBL" id="CAG8578029.1"/>
    </source>
</evidence>
<proteinExistence type="predicted"/>
<dbReference type="EMBL" id="CAJVQC010007355">
    <property type="protein sequence ID" value="CAG8578029.1"/>
    <property type="molecule type" value="Genomic_DNA"/>
</dbReference>
<evidence type="ECO:0000313" key="2">
    <source>
        <dbReference type="Proteomes" id="UP000789920"/>
    </source>
</evidence>
<sequence>TNVNNIASNTNNNTISNDNTKSNDNTISNDSSSNNTTSNNNLPSNENIFNNNLPSDNNIFPYFATNVDFNNSGLFYSSAKLILNNELETSRNERITSEPKNYVNSQDKNSYSRGNSMQISQDDLDDLFL</sequence>
<name>A0ACA9MCW7_9GLOM</name>
<protein>
    <submittedName>
        <fullName evidence="1">17384_t:CDS:1</fullName>
    </submittedName>
</protein>
<dbReference type="Proteomes" id="UP000789920">
    <property type="component" value="Unassembled WGS sequence"/>
</dbReference>
<gene>
    <name evidence="1" type="ORF">RPERSI_LOCUS5022</name>
</gene>
<accession>A0ACA9MCW7</accession>
<keyword evidence="2" id="KW-1185">Reference proteome</keyword>